<dbReference type="PANTHER" id="PTHR23502:SF61">
    <property type="entry name" value="MULTIDRUG TRANSPORTER, PUTATIVE (AFU_ORTHOLOGUE AFUA_3G02780)-RELATED"/>
    <property type="match status" value="1"/>
</dbReference>
<feature type="compositionally biased region" description="Basic and acidic residues" evidence="6">
    <location>
        <begin position="1"/>
        <end position="18"/>
    </location>
</feature>
<dbReference type="Pfam" id="PF07690">
    <property type="entry name" value="MFS_1"/>
    <property type="match status" value="1"/>
</dbReference>
<dbReference type="FunFam" id="1.20.1250.20:FF:000082">
    <property type="entry name" value="MFS multidrug transporter, putative"/>
    <property type="match status" value="1"/>
</dbReference>
<dbReference type="Gene3D" id="1.20.1250.20">
    <property type="entry name" value="MFS general substrate transporter like domains"/>
    <property type="match status" value="1"/>
</dbReference>
<evidence type="ECO:0000256" key="6">
    <source>
        <dbReference type="SAM" id="MobiDB-lite"/>
    </source>
</evidence>
<evidence type="ECO:0000256" key="3">
    <source>
        <dbReference type="ARBA" id="ARBA00022692"/>
    </source>
</evidence>
<sequence>MDTENRQEQREEVERLPQDDTDLEAGDKDKDASRNGSQHLDGSRESSAGSGDPEKKDDFELVDWDGPNDPENPFNWSVSYKWVLTITTCFISILTGLPAGAYGSGNVQMEAEFGISQANFPWLYWATASWNVGAAVWPLLFVPLTENTGRMPGYFISYILFLIWLIPSATAPNFATLIVTRFFGGGASSVSINIVGGTITDIWRGEKARSIPMSIFGMTSVIGIALGPFVGGAAQTHLNWRWIYWVQLISDAILLPVFWFILKETRGDVILARKAKKLRKAGRNAYTKAELNKTSVVEMLKVSFKRPTKMLVTEFVVISFTLWVSFAWGILFLFQSSVTQVFTTLYGFGTFQTTLIQLALSVGAVIGTIINPAQDILYLRSAGRNKERPGKPVPEARLYFAVPGSLIFTAGLFWYGWAAYSSLHWIVPTLGIACVGLGIYEIYMAVVNYLADAYEKYAASALSAASLGRNTFGAFLPLASQSLYTNLGFQWASSLLGFIGLALSLVPVILLLKGPDIRARSPFMSESTYDEDEAETRRNSVASSKAQRAGSTRSIPPWSSVRRPGGVPGPAGQAVPATAAI</sequence>
<evidence type="ECO:0000256" key="5">
    <source>
        <dbReference type="ARBA" id="ARBA00023136"/>
    </source>
</evidence>
<dbReference type="EMBL" id="JAAQHG020000006">
    <property type="protein sequence ID" value="KAL1588618.1"/>
    <property type="molecule type" value="Genomic_DNA"/>
</dbReference>
<keyword evidence="5 7" id="KW-0472">Membrane</keyword>
<feature type="region of interest" description="Disordered" evidence="6">
    <location>
        <begin position="526"/>
        <end position="581"/>
    </location>
</feature>
<feature type="transmembrane region" description="Helical" evidence="7">
    <location>
        <begin position="398"/>
        <end position="417"/>
    </location>
</feature>
<feature type="compositionally biased region" description="Polar residues" evidence="6">
    <location>
        <begin position="539"/>
        <end position="554"/>
    </location>
</feature>
<dbReference type="InterPro" id="IPR020846">
    <property type="entry name" value="MFS_dom"/>
</dbReference>
<evidence type="ECO:0000313" key="9">
    <source>
        <dbReference type="EMBL" id="KAL1588618.1"/>
    </source>
</evidence>
<evidence type="ECO:0000313" key="10">
    <source>
        <dbReference type="Proteomes" id="UP000803884"/>
    </source>
</evidence>
<organism evidence="9 10">
    <name type="scientific">Cladosporium halotolerans</name>
    <dbReference type="NCBI Taxonomy" id="1052096"/>
    <lineage>
        <taxon>Eukaryota</taxon>
        <taxon>Fungi</taxon>
        <taxon>Dikarya</taxon>
        <taxon>Ascomycota</taxon>
        <taxon>Pezizomycotina</taxon>
        <taxon>Dothideomycetes</taxon>
        <taxon>Dothideomycetidae</taxon>
        <taxon>Cladosporiales</taxon>
        <taxon>Cladosporiaceae</taxon>
        <taxon>Cladosporium</taxon>
    </lineage>
</organism>
<gene>
    <name evidence="9" type="ORF">WHR41_02698</name>
</gene>
<dbReference type="PROSITE" id="PS50850">
    <property type="entry name" value="MFS"/>
    <property type="match status" value="1"/>
</dbReference>
<feature type="transmembrane region" description="Helical" evidence="7">
    <location>
        <begin position="311"/>
        <end position="334"/>
    </location>
</feature>
<dbReference type="RefSeq" id="XP_069231723.1">
    <property type="nucleotide sequence ID" value="XM_069371304.1"/>
</dbReference>
<evidence type="ECO:0000256" key="1">
    <source>
        <dbReference type="ARBA" id="ARBA00004141"/>
    </source>
</evidence>
<evidence type="ECO:0000259" key="8">
    <source>
        <dbReference type="PROSITE" id="PS50850"/>
    </source>
</evidence>
<feature type="region of interest" description="Disordered" evidence="6">
    <location>
        <begin position="1"/>
        <end position="66"/>
    </location>
</feature>
<dbReference type="AlphaFoldDB" id="A0AB34KZ08"/>
<accession>A0AB34KZ08</accession>
<feature type="transmembrane region" description="Helical" evidence="7">
    <location>
        <begin position="154"/>
        <end position="172"/>
    </location>
</feature>
<dbReference type="GeneID" id="96004142"/>
<feature type="compositionally biased region" description="Polar residues" evidence="6">
    <location>
        <begin position="34"/>
        <end position="49"/>
    </location>
</feature>
<feature type="transmembrane region" description="Helical" evidence="7">
    <location>
        <begin position="122"/>
        <end position="142"/>
    </location>
</feature>
<name>A0AB34KZ08_9PEZI</name>
<feature type="transmembrane region" description="Helical" evidence="7">
    <location>
        <begin position="178"/>
        <end position="199"/>
    </location>
</feature>
<dbReference type="PANTHER" id="PTHR23502">
    <property type="entry name" value="MAJOR FACILITATOR SUPERFAMILY"/>
    <property type="match status" value="1"/>
</dbReference>
<proteinExistence type="inferred from homology"/>
<keyword evidence="4 7" id="KW-1133">Transmembrane helix</keyword>
<dbReference type="InterPro" id="IPR011701">
    <property type="entry name" value="MFS"/>
</dbReference>
<reference evidence="9 10" key="1">
    <citation type="journal article" date="2020" name="Microbiol. Resour. Announc.">
        <title>Draft Genome Sequence of a Cladosporium Species Isolated from the Mesophotic Ascidian Didemnum maculosum.</title>
        <authorList>
            <person name="Gioti A."/>
            <person name="Siaperas R."/>
            <person name="Nikolaivits E."/>
            <person name="Le Goff G."/>
            <person name="Ouazzani J."/>
            <person name="Kotoulas G."/>
            <person name="Topakas E."/>
        </authorList>
    </citation>
    <scope>NUCLEOTIDE SEQUENCE [LARGE SCALE GENOMIC DNA]</scope>
    <source>
        <strain evidence="9 10">TM138-S3</strain>
    </source>
</reference>
<feature type="transmembrane region" description="Helical" evidence="7">
    <location>
        <begin position="423"/>
        <end position="446"/>
    </location>
</feature>
<feature type="transmembrane region" description="Helical" evidence="7">
    <location>
        <begin position="211"/>
        <end position="230"/>
    </location>
</feature>
<protein>
    <recommendedName>
        <fullName evidence="8">Major facilitator superfamily (MFS) profile domain-containing protein</fullName>
    </recommendedName>
</protein>
<feature type="compositionally biased region" description="Low complexity" evidence="6">
    <location>
        <begin position="570"/>
        <end position="581"/>
    </location>
</feature>
<dbReference type="Proteomes" id="UP000803884">
    <property type="component" value="Unassembled WGS sequence"/>
</dbReference>
<evidence type="ECO:0000256" key="4">
    <source>
        <dbReference type="ARBA" id="ARBA00022989"/>
    </source>
</evidence>
<dbReference type="SUPFAM" id="SSF103473">
    <property type="entry name" value="MFS general substrate transporter"/>
    <property type="match status" value="1"/>
</dbReference>
<evidence type="ECO:0000256" key="2">
    <source>
        <dbReference type="ARBA" id="ARBA00008335"/>
    </source>
</evidence>
<keyword evidence="3 7" id="KW-0812">Transmembrane</keyword>
<keyword evidence="10" id="KW-1185">Reference proteome</keyword>
<feature type="transmembrane region" description="Helical" evidence="7">
    <location>
        <begin position="491"/>
        <end position="512"/>
    </location>
</feature>
<feature type="domain" description="Major facilitator superfamily (MFS) profile" evidence="8">
    <location>
        <begin position="84"/>
        <end position="518"/>
    </location>
</feature>
<comment type="subcellular location">
    <subcellularLocation>
        <location evidence="1">Membrane</location>
        <topology evidence="1">Multi-pass membrane protein</topology>
    </subcellularLocation>
</comment>
<feature type="transmembrane region" description="Helical" evidence="7">
    <location>
        <begin position="82"/>
        <end position="102"/>
    </location>
</feature>
<feature type="transmembrane region" description="Helical" evidence="7">
    <location>
        <begin position="354"/>
        <end position="377"/>
    </location>
</feature>
<comment type="caution">
    <text evidence="9">The sequence shown here is derived from an EMBL/GenBank/DDBJ whole genome shotgun (WGS) entry which is preliminary data.</text>
</comment>
<dbReference type="GO" id="GO:0022857">
    <property type="term" value="F:transmembrane transporter activity"/>
    <property type="evidence" value="ECO:0007669"/>
    <property type="project" value="InterPro"/>
</dbReference>
<comment type="similarity">
    <text evidence="2">Belongs to the major facilitator superfamily.</text>
</comment>
<feature type="transmembrane region" description="Helical" evidence="7">
    <location>
        <begin position="242"/>
        <end position="262"/>
    </location>
</feature>
<evidence type="ECO:0000256" key="7">
    <source>
        <dbReference type="SAM" id="Phobius"/>
    </source>
</evidence>
<dbReference type="InterPro" id="IPR036259">
    <property type="entry name" value="MFS_trans_sf"/>
</dbReference>
<dbReference type="GO" id="GO:0005886">
    <property type="term" value="C:plasma membrane"/>
    <property type="evidence" value="ECO:0007669"/>
    <property type="project" value="TreeGrafter"/>
</dbReference>
<feature type="transmembrane region" description="Helical" evidence="7">
    <location>
        <begin position="458"/>
        <end position="479"/>
    </location>
</feature>